<dbReference type="AlphaFoldDB" id="A0AAJ0FH23"/>
<evidence type="ECO:0000259" key="2">
    <source>
        <dbReference type="Pfam" id="PF20237"/>
    </source>
</evidence>
<keyword evidence="1" id="KW-0472">Membrane</keyword>
<dbReference type="InterPro" id="IPR046529">
    <property type="entry name" value="DUF6594"/>
</dbReference>
<keyword evidence="1" id="KW-0812">Transmembrane</keyword>
<name>A0AAJ0FH23_9PEZI</name>
<dbReference type="EMBL" id="MU839827">
    <property type="protein sequence ID" value="KAK1760680.1"/>
    <property type="molecule type" value="Genomic_DNA"/>
</dbReference>
<reference evidence="3" key="1">
    <citation type="submission" date="2023-06" db="EMBL/GenBank/DDBJ databases">
        <title>Genome-scale phylogeny and comparative genomics of the fungal order Sordariales.</title>
        <authorList>
            <consortium name="Lawrence Berkeley National Laboratory"/>
            <person name="Hensen N."/>
            <person name="Bonometti L."/>
            <person name="Westerberg I."/>
            <person name="Brannstrom I.O."/>
            <person name="Guillou S."/>
            <person name="Cros-Aarteil S."/>
            <person name="Calhoun S."/>
            <person name="Haridas S."/>
            <person name="Kuo A."/>
            <person name="Mondo S."/>
            <person name="Pangilinan J."/>
            <person name="Riley R."/>
            <person name="Labutti K."/>
            <person name="Andreopoulos B."/>
            <person name="Lipzen A."/>
            <person name="Chen C."/>
            <person name="Yanf M."/>
            <person name="Daum C."/>
            <person name="Ng V."/>
            <person name="Clum A."/>
            <person name="Steindorff A."/>
            <person name="Ohm R."/>
            <person name="Martin F."/>
            <person name="Silar P."/>
            <person name="Natvig D."/>
            <person name="Lalanne C."/>
            <person name="Gautier V."/>
            <person name="Ament-Velasquez S.L."/>
            <person name="Kruys A."/>
            <person name="Hutchinson M.I."/>
            <person name="Powell A.J."/>
            <person name="Barry K."/>
            <person name="Miller A.N."/>
            <person name="Grigoriev I.V."/>
            <person name="Debuchy R."/>
            <person name="Gladieux P."/>
            <person name="Thoren M.H."/>
            <person name="Johannesson H."/>
        </authorList>
    </citation>
    <scope>NUCLEOTIDE SEQUENCE</scope>
    <source>
        <strain evidence="3">PSN4</strain>
    </source>
</reference>
<protein>
    <recommendedName>
        <fullName evidence="2">DUF6594 domain-containing protein</fullName>
    </recommendedName>
</protein>
<feature type="transmembrane region" description="Helical" evidence="1">
    <location>
        <begin position="206"/>
        <end position="223"/>
    </location>
</feature>
<sequence>MPDYFTNMDVLMSFKSVGIRLLQYRGSRLAFLAKYLDQFDKQREEDGHTRGLTDYQKRLPGELVDKGDYDTLVSAVEEEYLVYTQLASRCHEMHRLHPLPRPLFKDYLSYILKKKMLDENGLIWMKIPDEAVCISKPLSETMAWLTHTRPGKWLIKQLPTPEGTDSDERFVPNWVLVVFHKALITLGALAVLVPIGIMFLCHLTPAQNFGVVVGFSVLFSLPLSLSQEVDSYKAWLVVCGFAAVLVTVMVQLVGVAPSS</sequence>
<proteinExistence type="predicted"/>
<evidence type="ECO:0000313" key="3">
    <source>
        <dbReference type="EMBL" id="KAK1760680.1"/>
    </source>
</evidence>
<feature type="domain" description="DUF6594" evidence="2">
    <location>
        <begin position="10"/>
        <end position="246"/>
    </location>
</feature>
<keyword evidence="4" id="KW-1185">Reference proteome</keyword>
<dbReference type="Pfam" id="PF20237">
    <property type="entry name" value="DUF6594"/>
    <property type="match status" value="1"/>
</dbReference>
<evidence type="ECO:0000256" key="1">
    <source>
        <dbReference type="SAM" id="Phobius"/>
    </source>
</evidence>
<comment type="caution">
    <text evidence="3">The sequence shown here is derived from an EMBL/GenBank/DDBJ whole genome shotgun (WGS) entry which is preliminary data.</text>
</comment>
<feature type="transmembrane region" description="Helical" evidence="1">
    <location>
        <begin position="235"/>
        <end position="256"/>
    </location>
</feature>
<evidence type="ECO:0000313" key="4">
    <source>
        <dbReference type="Proteomes" id="UP001239445"/>
    </source>
</evidence>
<accession>A0AAJ0FH23</accession>
<keyword evidence="1" id="KW-1133">Transmembrane helix</keyword>
<organism evidence="3 4">
    <name type="scientific">Echria macrotheca</name>
    <dbReference type="NCBI Taxonomy" id="438768"/>
    <lineage>
        <taxon>Eukaryota</taxon>
        <taxon>Fungi</taxon>
        <taxon>Dikarya</taxon>
        <taxon>Ascomycota</taxon>
        <taxon>Pezizomycotina</taxon>
        <taxon>Sordariomycetes</taxon>
        <taxon>Sordariomycetidae</taxon>
        <taxon>Sordariales</taxon>
        <taxon>Schizotheciaceae</taxon>
        <taxon>Echria</taxon>
    </lineage>
</organism>
<dbReference type="Proteomes" id="UP001239445">
    <property type="component" value="Unassembled WGS sequence"/>
</dbReference>
<feature type="transmembrane region" description="Helical" evidence="1">
    <location>
        <begin position="174"/>
        <end position="200"/>
    </location>
</feature>
<gene>
    <name evidence="3" type="ORF">QBC47DRAFT_408737</name>
</gene>